<dbReference type="STRING" id="313368.SAMN04488012_11166"/>
<evidence type="ECO:0000256" key="1">
    <source>
        <dbReference type="ARBA" id="ARBA00006139"/>
    </source>
</evidence>
<keyword evidence="6 9" id="KW-0378">Hydrolase</keyword>
<dbReference type="PRINTS" id="PR00781">
    <property type="entry name" value="LIPOSIGPTASE"/>
</dbReference>
<keyword evidence="4 9" id="KW-0812">Transmembrane</keyword>
<dbReference type="PANTHER" id="PTHR33695:SF1">
    <property type="entry name" value="LIPOPROTEIN SIGNAL PEPTIDASE"/>
    <property type="match status" value="1"/>
</dbReference>
<dbReference type="RefSeq" id="WP_073129450.1">
    <property type="nucleotide sequence ID" value="NZ_FQZA01000011.1"/>
</dbReference>
<evidence type="ECO:0000313" key="13">
    <source>
        <dbReference type="Proteomes" id="UP000184040"/>
    </source>
</evidence>
<dbReference type="AlphaFoldDB" id="A0A1M6K7V4"/>
<evidence type="ECO:0000256" key="8">
    <source>
        <dbReference type="ARBA" id="ARBA00023136"/>
    </source>
</evidence>
<keyword evidence="2 9" id="KW-1003">Cell membrane</keyword>
<feature type="transmembrane region" description="Helical" evidence="9">
    <location>
        <begin position="62"/>
        <end position="82"/>
    </location>
</feature>
<keyword evidence="13" id="KW-1185">Reference proteome</keyword>
<proteinExistence type="inferred from homology"/>
<comment type="similarity">
    <text evidence="1 9 11">Belongs to the peptidase A8 family.</text>
</comment>
<reference evidence="12 13" key="1">
    <citation type="submission" date="2016-11" db="EMBL/GenBank/DDBJ databases">
        <authorList>
            <person name="Jaros S."/>
            <person name="Januszkiewicz K."/>
            <person name="Wedrychowicz H."/>
        </authorList>
    </citation>
    <scope>NUCLEOTIDE SEQUENCE [LARGE SCALE GENOMIC DNA]</scope>
    <source>
        <strain evidence="12 13">DSM 26892</strain>
    </source>
</reference>
<keyword evidence="8 9" id="KW-0472">Membrane</keyword>
<dbReference type="InterPro" id="IPR001872">
    <property type="entry name" value="Peptidase_A8"/>
</dbReference>
<dbReference type="PROSITE" id="PS00855">
    <property type="entry name" value="SPASE_II"/>
    <property type="match status" value="1"/>
</dbReference>
<evidence type="ECO:0000256" key="3">
    <source>
        <dbReference type="ARBA" id="ARBA00022670"/>
    </source>
</evidence>
<organism evidence="12 13">
    <name type="scientific">Palleronia salina</name>
    <dbReference type="NCBI Taxonomy" id="313368"/>
    <lineage>
        <taxon>Bacteria</taxon>
        <taxon>Pseudomonadati</taxon>
        <taxon>Pseudomonadota</taxon>
        <taxon>Alphaproteobacteria</taxon>
        <taxon>Rhodobacterales</taxon>
        <taxon>Roseobacteraceae</taxon>
        <taxon>Palleronia</taxon>
    </lineage>
</organism>
<protein>
    <recommendedName>
        <fullName evidence="9">Lipoprotein signal peptidase</fullName>
        <ecNumber evidence="9">3.4.23.36</ecNumber>
    </recommendedName>
    <alternativeName>
        <fullName evidence="9">Prolipoprotein signal peptidase</fullName>
    </alternativeName>
    <alternativeName>
        <fullName evidence="9">Signal peptidase II</fullName>
        <shortName evidence="9">SPase II</shortName>
    </alternativeName>
</protein>
<dbReference type="HAMAP" id="MF_00161">
    <property type="entry name" value="LspA"/>
    <property type="match status" value="1"/>
</dbReference>
<dbReference type="GO" id="GO:0006508">
    <property type="term" value="P:proteolysis"/>
    <property type="evidence" value="ECO:0007669"/>
    <property type="project" value="UniProtKB-KW"/>
</dbReference>
<dbReference type="Proteomes" id="UP000184040">
    <property type="component" value="Unassembled WGS sequence"/>
</dbReference>
<feature type="transmembrane region" description="Helical" evidence="9">
    <location>
        <begin position="131"/>
        <end position="151"/>
    </location>
</feature>
<comment type="catalytic activity">
    <reaction evidence="9 10">
        <text>Release of signal peptides from bacterial membrane prolipoproteins. Hydrolyzes -Xaa-Yaa-Zaa-|-(S,diacylglyceryl)Cys-, in which Xaa is hydrophobic (preferably Leu), and Yaa (Ala or Ser) and Zaa (Gly or Ala) have small, neutral side chains.</text>
        <dbReference type="EC" id="3.4.23.36"/>
    </reaction>
</comment>
<evidence type="ECO:0000256" key="6">
    <source>
        <dbReference type="ARBA" id="ARBA00022801"/>
    </source>
</evidence>
<comment type="subcellular location">
    <subcellularLocation>
        <location evidence="9">Cell membrane</location>
        <topology evidence="9">Multi-pass membrane protein</topology>
    </subcellularLocation>
</comment>
<dbReference type="PANTHER" id="PTHR33695">
    <property type="entry name" value="LIPOPROTEIN SIGNAL PEPTIDASE"/>
    <property type="match status" value="1"/>
</dbReference>
<dbReference type="GO" id="GO:0004190">
    <property type="term" value="F:aspartic-type endopeptidase activity"/>
    <property type="evidence" value="ECO:0007669"/>
    <property type="project" value="UniProtKB-UniRule"/>
</dbReference>
<keyword evidence="7 9" id="KW-1133">Transmembrane helix</keyword>
<comment type="function">
    <text evidence="9 10">This protein specifically catalyzes the removal of signal peptides from prolipoproteins.</text>
</comment>
<evidence type="ECO:0000256" key="2">
    <source>
        <dbReference type="ARBA" id="ARBA00022475"/>
    </source>
</evidence>
<dbReference type="EMBL" id="FQZA01000011">
    <property type="protein sequence ID" value="SHJ55068.1"/>
    <property type="molecule type" value="Genomic_DNA"/>
</dbReference>
<gene>
    <name evidence="9" type="primary">lspA</name>
    <name evidence="12" type="ORF">SAMN04488012_11166</name>
</gene>
<comment type="caution">
    <text evidence="9">Lacks conserved residue(s) required for the propagation of feature annotation.</text>
</comment>
<evidence type="ECO:0000256" key="11">
    <source>
        <dbReference type="RuleBase" id="RU004181"/>
    </source>
</evidence>
<comment type="pathway">
    <text evidence="9">Protein modification; lipoprotein biosynthesis (signal peptide cleavage).</text>
</comment>
<dbReference type="EC" id="3.4.23.36" evidence="9"/>
<feature type="transmembrane region" description="Helical" evidence="9">
    <location>
        <begin position="89"/>
        <end position="111"/>
    </location>
</feature>
<keyword evidence="3 9" id="KW-0645">Protease</keyword>
<keyword evidence="5 9" id="KW-0064">Aspartyl protease</keyword>
<evidence type="ECO:0000313" key="12">
    <source>
        <dbReference type="EMBL" id="SHJ55068.1"/>
    </source>
</evidence>
<dbReference type="NCBIfam" id="TIGR00077">
    <property type="entry name" value="lspA"/>
    <property type="match status" value="1"/>
</dbReference>
<dbReference type="GO" id="GO:0005886">
    <property type="term" value="C:plasma membrane"/>
    <property type="evidence" value="ECO:0007669"/>
    <property type="project" value="UniProtKB-SubCell"/>
</dbReference>
<feature type="active site" evidence="9">
    <location>
        <position position="117"/>
    </location>
</feature>
<feature type="active site" evidence="9">
    <location>
        <position position="136"/>
    </location>
</feature>
<sequence>MRRLWITAAITFVLDQVVKLIVVQGLDLARVGAIDVIPPFLNLRMAWNRGINFGLFAGDSDAARWVLIALALVISGWVLLWMRRERPGPFAMVSAGLLVGGAMGNVVDRLIYGAVADFLNMSCCGIENPYAFNVADIAIFAGAVGLVLFTGGKKTP</sequence>
<dbReference type="UniPathway" id="UPA00665"/>
<dbReference type="Pfam" id="PF01252">
    <property type="entry name" value="Peptidase_A8"/>
    <property type="match status" value="1"/>
</dbReference>
<evidence type="ECO:0000256" key="4">
    <source>
        <dbReference type="ARBA" id="ARBA00022692"/>
    </source>
</evidence>
<name>A0A1M6K7V4_9RHOB</name>
<evidence type="ECO:0000256" key="7">
    <source>
        <dbReference type="ARBA" id="ARBA00022989"/>
    </source>
</evidence>
<evidence type="ECO:0000256" key="5">
    <source>
        <dbReference type="ARBA" id="ARBA00022750"/>
    </source>
</evidence>
<evidence type="ECO:0000256" key="9">
    <source>
        <dbReference type="HAMAP-Rule" id="MF_00161"/>
    </source>
</evidence>
<evidence type="ECO:0000256" key="10">
    <source>
        <dbReference type="RuleBase" id="RU000594"/>
    </source>
</evidence>
<accession>A0A1M6K7V4</accession>